<evidence type="ECO:0000313" key="2">
    <source>
        <dbReference type="Proteomes" id="UP001482620"/>
    </source>
</evidence>
<evidence type="ECO:0000313" key="1">
    <source>
        <dbReference type="EMBL" id="MEQ2236155.1"/>
    </source>
</evidence>
<organism evidence="1 2">
    <name type="scientific">Ilyodon furcidens</name>
    <name type="common">goldbreast splitfin</name>
    <dbReference type="NCBI Taxonomy" id="33524"/>
    <lineage>
        <taxon>Eukaryota</taxon>
        <taxon>Metazoa</taxon>
        <taxon>Chordata</taxon>
        <taxon>Craniata</taxon>
        <taxon>Vertebrata</taxon>
        <taxon>Euteleostomi</taxon>
        <taxon>Actinopterygii</taxon>
        <taxon>Neopterygii</taxon>
        <taxon>Teleostei</taxon>
        <taxon>Neoteleostei</taxon>
        <taxon>Acanthomorphata</taxon>
        <taxon>Ovalentaria</taxon>
        <taxon>Atherinomorphae</taxon>
        <taxon>Cyprinodontiformes</taxon>
        <taxon>Goodeidae</taxon>
        <taxon>Ilyodon</taxon>
    </lineage>
</organism>
<name>A0ABV0TTC3_9TELE</name>
<dbReference type="EMBL" id="JAHRIQ010047009">
    <property type="protein sequence ID" value="MEQ2236155.1"/>
    <property type="molecule type" value="Genomic_DNA"/>
</dbReference>
<protein>
    <submittedName>
        <fullName evidence="1">Uncharacterized protein</fullName>
    </submittedName>
</protein>
<comment type="caution">
    <text evidence="1">The sequence shown here is derived from an EMBL/GenBank/DDBJ whole genome shotgun (WGS) entry which is preliminary data.</text>
</comment>
<reference evidence="1 2" key="1">
    <citation type="submission" date="2021-06" db="EMBL/GenBank/DDBJ databases">
        <authorList>
            <person name="Palmer J.M."/>
        </authorList>
    </citation>
    <scope>NUCLEOTIDE SEQUENCE [LARGE SCALE GENOMIC DNA]</scope>
    <source>
        <strain evidence="2">if_2019</strain>
        <tissue evidence="1">Muscle</tissue>
    </source>
</reference>
<proteinExistence type="predicted"/>
<accession>A0ABV0TTC3</accession>
<dbReference type="Proteomes" id="UP001482620">
    <property type="component" value="Unassembled WGS sequence"/>
</dbReference>
<gene>
    <name evidence="1" type="ORF">ILYODFUR_009543</name>
</gene>
<sequence>MVTKAVCARFLDTFHARILLQETLNLHWFVHFHYGYIHLFRLPFLAAVLVRVTAEIRFPPEEERHVQQLVKAKVSQSSLLFKLFSPLLLCVQEGKLIEETLKFSSVSHFMVT</sequence>
<keyword evidence="2" id="KW-1185">Reference proteome</keyword>